<evidence type="ECO:0000313" key="12">
    <source>
        <dbReference type="EMBL" id="NPT62372.1"/>
    </source>
</evidence>
<reference evidence="12 13" key="1">
    <citation type="submission" date="2019-11" db="EMBL/GenBank/DDBJ databases">
        <title>Metabolism of dissolved organic matter in forest soils.</title>
        <authorList>
            <person name="Cyle K.T."/>
            <person name="Wilhelm R.C."/>
            <person name="Martinez C.E."/>
        </authorList>
    </citation>
    <scope>NUCLEOTIDE SEQUENCE [LARGE SCALE GENOMIC DNA]</scope>
    <source>
        <strain evidence="12 13">5N</strain>
    </source>
</reference>
<dbReference type="GO" id="GO:0071111">
    <property type="term" value="F:cyclic-guanylate-specific phosphodiesterase activity"/>
    <property type="evidence" value="ECO:0007669"/>
    <property type="project" value="UniProtKB-EC"/>
</dbReference>
<keyword evidence="5 10" id="KW-0812">Transmembrane</keyword>
<feature type="transmembrane region" description="Helical" evidence="10">
    <location>
        <begin position="20"/>
        <end position="38"/>
    </location>
</feature>
<comment type="caution">
    <text evidence="12">The sequence shown here is derived from an EMBL/GenBank/DDBJ whole genome shotgun (WGS) entry which is preliminary data.</text>
</comment>
<dbReference type="AlphaFoldDB" id="A0A972P2U9"/>
<dbReference type="PROSITE" id="PS50883">
    <property type="entry name" value="EAL"/>
    <property type="match status" value="1"/>
</dbReference>
<dbReference type="Pfam" id="PF12792">
    <property type="entry name" value="CSS-motif"/>
    <property type="match status" value="1"/>
</dbReference>
<evidence type="ECO:0000259" key="11">
    <source>
        <dbReference type="PROSITE" id="PS50883"/>
    </source>
</evidence>
<evidence type="ECO:0000256" key="9">
    <source>
        <dbReference type="ARBA" id="ARBA00034290"/>
    </source>
</evidence>
<dbReference type="PANTHER" id="PTHR33121">
    <property type="entry name" value="CYCLIC DI-GMP PHOSPHODIESTERASE PDEF"/>
    <property type="match status" value="1"/>
</dbReference>
<keyword evidence="13" id="KW-1185">Reference proteome</keyword>
<keyword evidence="8 10" id="KW-0472">Membrane</keyword>
<keyword evidence="6" id="KW-0378">Hydrolase</keyword>
<dbReference type="SUPFAM" id="SSF141868">
    <property type="entry name" value="EAL domain-like"/>
    <property type="match status" value="1"/>
</dbReference>
<dbReference type="EC" id="3.1.4.52" evidence="2"/>
<dbReference type="InterPro" id="IPR001633">
    <property type="entry name" value="EAL_dom"/>
</dbReference>
<evidence type="ECO:0000313" key="13">
    <source>
        <dbReference type="Proteomes" id="UP000655523"/>
    </source>
</evidence>
<keyword evidence="7 10" id="KW-1133">Transmembrane helix</keyword>
<dbReference type="Proteomes" id="UP000655523">
    <property type="component" value="Unassembled WGS sequence"/>
</dbReference>
<dbReference type="Pfam" id="PF00563">
    <property type="entry name" value="EAL"/>
    <property type="match status" value="1"/>
</dbReference>
<organism evidence="12 13">
    <name type="scientific">Paraburkholderia elongata</name>
    <dbReference type="NCBI Taxonomy" id="2675747"/>
    <lineage>
        <taxon>Bacteria</taxon>
        <taxon>Pseudomonadati</taxon>
        <taxon>Pseudomonadota</taxon>
        <taxon>Betaproteobacteria</taxon>
        <taxon>Burkholderiales</taxon>
        <taxon>Burkholderiaceae</taxon>
        <taxon>Paraburkholderia</taxon>
    </lineage>
</organism>
<comment type="subcellular location">
    <subcellularLocation>
        <location evidence="1">Cell membrane</location>
        <topology evidence="1">Multi-pass membrane protein</topology>
    </subcellularLocation>
</comment>
<evidence type="ECO:0000256" key="3">
    <source>
        <dbReference type="ARBA" id="ARBA00022475"/>
    </source>
</evidence>
<evidence type="ECO:0000256" key="10">
    <source>
        <dbReference type="SAM" id="Phobius"/>
    </source>
</evidence>
<dbReference type="InterPro" id="IPR050706">
    <property type="entry name" value="Cyclic-di-GMP_PDE-like"/>
</dbReference>
<evidence type="ECO:0000256" key="4">
    <source>
        <dbReference type="ARBA" id="ARBA00022636"/>
    </source>
</evidence>
<protein>
    <recommendedName>
        <fullName evidence="2">cyclic-guanylate-specific phosphodiesterase</fullName>
        <ecNumber evidence="2">3.1.4.52</ecNumber>
    </recommendedName>
</protein>
<dbReference type="CDD" id="cd01948">
    <property type="entry name" value="EAL"/>
    <property type="match status" value="1"/>
</dbReference>
<dbReference type="PANTHER" id="PTHR33121:SF73">
    <property type="entry name" value="CYCLIC DI-GMP PHOSPHODIESTERASE PDEN-RELATED"/>
    <property type="match status" value="1"/>
</dbReference>
<dbReference type="InterPro" id="IPR035919">
    <property type="entry name" value="EAL_sf"/>
</dbReference>
<evidence type="ECO:0000256" key="1">
    <source>
        <dbReference type="ARBA" id="ARBA00004651"/>
    </source>
</evidence>
<dbReference type="InterPro" id="IPR024744">
    <property type="entry name" value="CSS-motif_dom"/>
</dbReference>
<keyword evidence="4" id="KW-0973">c-di-GMP</keyword>
<feature type="transmembrane region" description="Helical" evidence="10">
    <location>
        <begin position="234"/>
        <end position="254"/>
    </location>
</feature>
<dbReference type="EMBL" id="WOEZ01000319">
    <property type="protein sequence ID" value="NPT62372.1"/>
    <property type="molecule type" value="Genomic_DNA"/>
</dbReference>
<name>A0A972P2U9_9BURK</name>
<dbReference type="GO" id="GO:0005886">
    <property type="term" value="C:plasma membrane"/>
    <property type="evidence" value="ECO:0007669"/>
    <property type="project" value="UniProtKB-SubCell"/>
</dbReference>
<dbReference type="RefSeq" id="WP_172178830.1">
    <property type="nucleotide sequence ID" value="NZ_WOEZ01000319.1"/>
</dbReference>
<evidence type="ECO:0000256" key="6">
    <source>
        <dbReference type="ARBA" id="ARBA00022801"/>
    </source>
</evidence>
<gene>
    <name evidence="12" type="ORF">GNZ13_49685</name>
</gene>
<dbReference type="Gene3D" id="3.20.20.450">
    <property type="entry name" value="EAL domain"/>
    <property type="match status" value="1"/>
</dbReference>
<dbReference type="SMART" id="SM00052">
    <property type="entry name" value="EAL"/>
    <property type="match status" value="1"/>
</dbReference>
<feature type="domain" description="EAL" evidence="11">
    <location>
        <begin position="258"/>
        <end position="507"/>
    </location>
</feature>
<evidence type="ECO:0000256" key="2">
    <source>
        <dbReference type="ARBA" id="ARBA00012282"/>
    </source>
</evidence>
<proteinExistence type="predicted"/>
<evidence type="ECO:0000256" key="7">
    <source>
        <dbReference type="ARBA" id="ARBA00022989"/>
    </source>
</evidence>
<sequence>MPATVLWQESAASCRRKALGIASFIAVIGLVLTTGYFITFERAQIQQNVVARDIDDSLDRIVTETRTGERKLANLAGRPCPEVQANLTLRDVFIPYRRTAMLVEDGNVYCSTVLGPVSIPLAAYLVPSGDARQIAFLGGTRPIPDVPVMAIHVPVDHHRGILYIVEGAYVVDILARAKASGAKSASVSDGSGGTLTSDGRFYRATARASSTGDILVQVERDAGKLRADLFMTEIVALFAGLSVFAALLAGYVAGFTPRQRLERQVRAGLRRNEFYVEYQAIVDLQTGRWVGAEALLRWKHPRLGLVTPGKFIGEIETTAVIAPLTEFVLATALAELDACGFPDGFRVNVNLAPKHVEMHCFPHDISSTLMRSSTRFEVVLEITERGLLQGLAASHDNLMSLKAHGVKFAIDDFGTDNSNLALLQRFAFDYIKIDRQFTAGVASHGLQLVEGIAYLANKLDLTVVAEGVEEVEQRDALKQIGIRFAQGFLFQRPANVLEFERMYRHSPIHGTSQTVTS</sequence>
<comment type="catalytic activity">
    <reaction evidence="9">
        <text>3',3'-c-di-GMP + H2O = 5'-phosphoguanylyl(3'-&gt;5')guanosine + H(+)</text>
        <dbReference type="Rhea" id="RHEA:24902"/>
        <dbReference type="ChEBI" id="CHEBI:15377"/>
        <dbReference type="ChEBI" id="CHEBI:15378"/>
        <dbReference type="ChEBI" id="CHEBI:58754"/>
        <dbReference type="ChEBI" id="CHEBI:58805"/>
        <dbReference type="EC" id="3.1.4.52"/>
    </reaction>
</comment>
<evidence type="ECO:0000256" key="5">
    <source>
        <dbReference type="ARBA" id="ARBA00022692"/>
    </source>
</evidence>
<accession>A0A972P2U9</accession>
<evidence type="ECO:0000256" key="8">
    <source>
        <dbReference type="ARBA" id="ARBA00023136"/>
    </source>
</evidence>
<keyword evidence="3" id="KW-1003">Cell membrane</keyword>